<dbReference type="InterPro" id="IPR007730">
    <property type="entry name" value="SPOR-like_dom"/>
</dbReference>
<sequence length="240" mass="24399">MLIRALIVVLAMLNVGVALWWITQGGAAPAVPVPAARAGVATLELLPTPAAAPVPGPPLEAAATESEPSPATATAVAETPAAPAAAAVAQQCLSLGPFADRDAAQAALERAGAQALRPRLRESAADGASNYRVMLPAAASREEAQATVKRIVEAGIGDYYVIAQGEEANAIALGQYRQREGAERRQAALVAAGFPAQLVASGGQSRWWIDATLAAGTTAAALQARSGAPGQRSLECARLR</sequence>
<evidence type="ECO:0000313" key="2">
    <source>
        <dbReference type="EMBL" id="MCW4474120.1"/>
    </source>
</evidence>
<dbReference type="Proteomes" id="UP001209922">
    <property type="component" value="Unassembled WGS sequence"/>
</dbReference>
<evidence type="ECO:0000259" key="1">
    <source>
        <dbReference type="PROSITE" id="PS51724"/>
    </source>
</evidence>
<dbReference type="EMBL" id="JAPCHY010000018">
    <property type="protein sequence ID" value="MCW4474120.1"/>
    <property type="molecule type" value="Genomic_DNA"/>
</dbReference>
<gene>
    <name evidence="2" type="ORF">OK345_16640</name>
</gene>
<dbReference type="InterPro" id="IPR036680">
    <property type="entry name" value="SPOR-like_sf"/>
</dbReference>
<reference evidence="2 3" key="1">
    <citation type="submission" date="2022-10" db="EMBL/GenBank/DDBJ databases">
        <title>Xanthomonas sp. H13-6.</title>
        <authorList>
            <person name="Liu X."/>
            <person name="Deng Z."/>
            <person name="Jiang Y."/>
            <person name="Yu T."/>
            <person name="Ai J."/>
        </authorList>
    </citation>
    <scope>NUCLEOTIDE SEQUENCE [LARGE SCALE GENOMIC DNA]</scope>
    <source>
        <strain evidence="2 3">H13-6</strain>
    </source>
</reference>
<dbReference type="SUPFAM" id="SSF110997">
    <property type="entry name" value="Sporulation related repeat"/>
    <property type="match status" value="1"/>
</dbReference>
<dbReference type="RefSeq" id="WP_265129118.1">
    <property type="nucleotide sequence ID" value="NZ_JAPCHY010000018.1"/>
</dbReference>
<comment type="caution">
    <text evidence="2">The sequence shown here is derived from an EMBL/GenBank/DDBJ whole genome shotgun (WGS) entry which is preliminary data.</text>
</comment>
<proteinExistence type="predicted"/>
<dbReference type="PROSITE" id="PS51724">
    <property type="entry name" value="SPOR"/>
    <property type="match status" value="1"/>
</dbReference>
<feature type="domain" description="SPOR" evidence="1">
    <location>
        <begin position="85"/>
        <end position="164"/>
    </location>
</feature>
<name>A0ABT3K061_9XANT</name>
<dbReference type="Pfam" id="PF05036">
    <property type="entry name" value="SPOR"/>
    <property type="match status" value="1"/>
</dbReference>
<organism evidence="2 3">
    <name type="scientific">Xanthomonas chitinilytica</name>
    <dbReference type="NCBI Taxonomy" id="2989819"/>
    <lineage>
        <taxon>Bacteria</taxon>
        <taxon>Pseudomonadati</taxon>
        <taxon>Pseudomonadota</taxon>
        <taxon>Gammaproteobacteria</taxon>
        <taxon>Lysobacterales</taxon>
        <taxon>Lysobacteraceae</taxon>
        <taxon>Xanthomonas</taxon>
    </lineage>
</organism>
<evidence type="ECO:0000313" key="3">
    <source>
        <dbReference type="Proteomes" id="UP001209922"/>
    </source>
</evidence>
<accession>A0ABT3K061</accession>
<protein>
    <submittedName>
        <fullName evidence="2">SPOR domain-containing protein</fullName>
    </submittedName>
</protein>
<keyword evidence="3" id="KW-1185">Reference proteome</keyword>
<dbReference type="Gene3D" id="3.30.70.1070">
    <property type="entry name" value="Sporulation related repeat"/>
    <property type="match status" value="1"/>
</dbReference>